<evidence type="ECO:0000313" key="9">
    <source>
        <dbReference type="Proteomes" id="UP000561181"/>
    </source>
</evidence>
<feature type="transmembrane region" description="Helical" evidence="7">
    <location>
        <begin position="108"/>
        <end position="131"/>
    </location>
</feature>
<keyword evidence="5 7" id="KW-1133">Transmembrane helix</keyword>
<evidence type="ECO:0000256" key="5">
    <source>
        <dbReference type="ARBA" id="ARBA00022989"/>
    </source>
</evidence>
<dbReference type="Pfam" id="PF03601">
    <property type="entry name" value="Cons_hypoth698"/>
    <property type="match status" value="1"/>
</dbReference>
<dbReference type="RefSeq" id="WP_170012667.1">
    <property type="nucleotide sequence ID" value="NZ_JABCRE010000003.1"/>
</dbReference>
<dbReference type="GO" id="GO:0005886">
    <property type="term" value="C:plasma membrane"/>
    <property type="evidence" value="ECO:0007669"/>
    <property type="project" value="UniProtKB-SubCell"/>
</dbReference>
<keyword evidence="6 7" id="KW-0472">Membrane</keyword>
<evidence type="ECO:0000256" key="4">
    <source>
        <dbReference type="ARBA" id="ARBA00022692"/>
    </source>
</evidence>
<feature type="transmembrane region" description="Helical" evidence="7">
    <location>
        <begin position="175"/>
        <end position="200"/>
    </location>
</feature>
<protein>
    <submittedName>
        <fullName evidence="8">Putative sulfate exporter family transporter</fullName>
    </submittedName>
</protein>
<dbReference type="EMBL" id="JABCRE010000003">
    <property type="protein sequence ID" value="NMW32224.1"/>
    <property type="molecule type" value="Genomic_DNA"/>
</dbReference>
<feature type="transmembrane region" description="Helical" evidence="7">
    <location>
        <begin position="29"/>
        <end position="47"/>
    </location>
</feature>
<organism evidence="8 9">
    <name type="scientific">Pontixanthobacter rizhaonensis</name>
    <dbReference type="NCBI Taxonomy" id="2730337"/>
    <lineage>
        <taxon>Bacteria</taxon>
        <taxon>Pseudomonadati</taxon>
        <taxon>Pseudomonadota</taxon>
        <taxon>Alphaproteobacteria</taxon>
        <taxon>Sphingomonadales</taxon>
        <taxon>Erythrobacteraceae</taxon>
        <taxon>Pontixanthobacter</taxon>
    </lineage>
</organism>
<proteinExistence type="inferred from homology"/>
<dbReference type="AlphaFoldDB" id="A0A848QM44"/>
<dbReference type="InterPro" id="IPR018383">
    <property type="entry name" value="UPF0324_pro"/>
</dbReference>
<keyword evidence="4 7" id="KW-0812">Transmembrane</keyword>
<comment type="subcellular location">
    <subcellularLocation>
        <location evidence="1">Cell membrane</location>
        <topology evidence="1">Multi-pass membrane protein</topology>
    </subcellularLocation>
</comment>
<evidence type="ECO:0000256" key="7">
    <source>
        <dbReference type="SAM" id="Phobius"/>
    </source>
</evidence>
<feature type="transmembrane region" description="Helical" evidence="7">
    <location>
        <begin position="331"/>
        <end position="352"/>
    </location>
</feature>
<evidence type="ECO:0000256" key="3">
    <source>
        <dbReference type="ARBA" id="ARBA00022475"/>
    </source>
</evidence>
<reference evidence="8 9" key="1">
    <citation type="submission" date="2020-04" db="EMBL/GenBank/DDBJ databases">
        <authorList>
            <person name="Liu A."/>
        </authorList>
    </citation>
    <scope>NUCLEOTIDE SEQUENCE [LARGE SCALE GENOMIC DNA]</scope>
    <source>
        <strain evidence="8 9">RZ02</strain>
    </source>
</reference>
<dbReference type="PANTHER" id="PTHR30106:SF2">
    <property type="entry name" value="UPF0324 INNER MEMBRANE PROTEIN YEIH"/>
    <property type="match status" value="1"/>
</dbReference>
<evidence type="ECO:0000256" key="2">
    <source>
        <dbReference type="ARBA" id="ARBA00007977"/>
    </source>
</evidence>
<keyword evidence="3" id="KW-1003">Cell membrane</keyword>
<dbReference type="Proteomes" id="UP000561181">
    <property type="component" value="Unassembled WGS sequence"/>
</dbReference>
<feature type="transmembrane region" description="Helical" evidence="7">
    <location>
        <begin position="303"/>
        <end position="319"/>
    </location>
</feature>
<feature type="transmembrane region" description="Helical" evidence="7">
    <location>
        <begin position="53"/>
        <end position="71"/>
    </location>
</feature>
<comment type="similarity">
    <text evidence="2">Belongs to the UPF0324 family.</text>
</comment>
<accession>A0A848QM44</accession>
<comment type="caution">
    <text evidence="8">The sequence shown here is derived from an EMBL/GenBank/DDBJ whole genome shotgun (WGS) entry which is preliminary data.</text>
</comment>
<evidence type="ECO:0000256" key="6">
    <source>
        <dbReference type="ARBA" id="ARBA00023136"/>
    </source>
</evidence>
<evidence type="ECO:0000256" key="1">
    <source>
        <dbReference type="ARBA" id="ARBA00004651"/>
    </source>
</evidence>
<evidence type="ECO:0000313" key="8">
    <source>
        <dbReference type="EMBL" id="NMW32224.1"/>
    </source>
</evidence>
<name>A0A848QM44_9SPHN</name>
<keyword evidence="9" id="KW-1185">Reference proteome</keyword>
<feature type="transmembrane region" description="Helical" evidence="7">
    <location>
        <begin position="239"/>
        <end position="256"/>
    </location>
</feature>
<feature type="transmembrane region" description="Helical" evidence="7">
    <location>
        <begin position="138"/>
        <end position="163"/>
    </location>
</feature>
<dbReference type="PANTHER" id="PTHR30106">
    <property type="entry name" value="INNER MEMBRANE PROTEIN YEIH-RELATED"/>
    <property type="match status" value="1"/>
</dbReference>
<sequence length="355" mass="36956">MAKQAREEFYMADLYGELQLTEPKERRTIASYLPGLAVVAVAALAALWLSEHYGPPAILMGLLIGLALNFVSADKRLSAGLDLASQTLLRLGIVLLGLRITIGEITDLGLYPFLALVVIIATVIFAGLLAARLFKQDILFGLLAGGATAICGASAALALWSIIGEKRVSQERFTIVLLGTTIASACAMTFYPAIAAFLGLSDTQAGFLIGASIHDVAQAIGGGFSYSEHAGEVATVVKLSRVSLLVPVLLIVTVVLNRSGAADGAQQTFTLRQGLPWFIAGFIALVIVNSVVALPAIVSSSGISIANILLLLAVIAAAVKSNLAGLLSHGLQCFGPVIMTTLTAFILSLIAAQMI</sequence>
<gene>
    <name evidence="8" type="ORF">HKD42_09135</name>
</gene>
<feature type="transmembrane region" description="Helical" evidence="7">
    <location>
        <begin position="277"/>
        <end position="297"/>
    </location>
</feature>